<dbReference type="AlphaFoldDB" id="A0A644X1P9"/>
<protein>
    <submittedName>
        <fullName evidence="2">Uncharacterized protein</fullName>
    </submittedName>
</protein>
<dbReference type="EMBL" id="VSSQ01001426">
    <property type="protein sequence ID" value="MPM08213.1"/>
    <property type="molecule type" value="Genomic_DNA"/>
</dbReference>
<gene>
    <name evidence="2" type="ORF">SDC9_54525</name>
</gene>
<comment type="caution">
    <text evidence="2">The sequence shown here is derived from an EMBL/GenBank/DDBJ whole genome shotgun (WGS) entry which is preliminary data.</text>
</comment>
<accession>A0A644X1P9</accession>
<evidence type="ECO:0000313" key="2">
    <source>
        <dbReference type="EMBL" id="MPM08213.1"/>
    </source>
</evidence>
<reference evidence="2" key="1">
    <citation type="submission" date="2019-08" db="EMBL/GenBank/DDBJ databases">
        <authorList>
            <person name="Kucharzyk K."/>
            <person name="Murdoch R.W."/>
            <person name="Higgins S."/>
            <person name="Loffler F."/>
        </authorList>
    </citation>
    <scope>NUCLEOTIDE SEQUENCE</scope>
</reference>
<organism evidence="2">
    <name type="scientific">bioreactor metagenome</name>
    <dbReference type="NCBI Taxonomy" id="1076179"/>
    <lineage>
        <taxon>unclassified sequences</taxon>
        <taxon>metagenomes</taxon>
        <taxon>ecological metagenomes</taxon>
    </lineage>
</organism>
<dbReference type="PROSITE" id="PS51257">
    <property type="entry name" value="PROKAR_LIPOPROTEIN"/>
    <property type="match status" value="1"/>
</dbReference>
<feature type="region of interest" description="Disordered" evidence="1">
    <location>
        <begin position="60"/>
        <end position="81"/>
    </location>
</feature>
<proteinExistence type="predicted"/>
<sequence>MKNLRLAVLLPGILILALIMASGQSCSVIQHWSSKSGNFDKKLVRAERKALREQYDDDEYWGGDDEYNPWQENEDYDRDRW</sequence>
<name>A0A644X1P9_9ZZZZ</name>
<evidence type="ECO:0000256" key="1">
    <source>
        <dbReference type="SAM" id="MobiDB-lite"/>
    </source>
</evidence>